<dbReference type="KEGG" id="gph:GEMMAAP_03840"/>
<dbReference type="OrthoDB" id="9797743at2"/>
<sequence length="229" mass="24969">MKVVLFDIDGTLLRTDGAGRRSMEHALFTVFGAHGDPAYRYDGKTDRQITREQMRWAGVSDDVIDARMHDVFSLYAERLAQELASGTEQAVLMEGIPPLLERLGAHEHVTLGLLTGNIEQGAKQKIHAVKLAWEQFLVNAFGSDHEHRPMLPAVAQQRAQALLGREIPGEQMVIIGDTPADIHCGRSLNVRAIGVATGRYSVSELLAHDPAAVFATLANTDAVVESILA</sequence>
<protein>
    <recommendedName>
        <fullName evidence="3">Hydrolase</fullName>
    </recommendedName>
</protein>
<dbReference type="EMBL" id="CP011454">
    <property type="protein sequence ID" value="AMW04207.1"/>
    <property type="molecule type" value="Genomic_DNA"/>
</dbReference>
<evidence type="ECO:0008006" key="3">
    <source>
        <dbReference type="Google" id="ProtNLM"/>
    </source>
</evidence>
<dbReference type="PANTHER" id="PTHR43885:SF1">
    <property type="entry name" value="SUPERFAMILY HYDROLASE, PUTATIVE (AFU_ORTHOLOGUE AFUA_4G13290)-RELATED"/>
    <property type="match status" value="1"/>
</dbReference>
<dbReference type="SFLD" id="SFLDG01129">
    <property type="entry name" value="C1.5:_HAD__Beta-PGM__Phosphata"/>
    <property type="match status" value="1"/>
</dbReference>
<gene>
    <name evidence="1" type="ORF">GEMMAAP_03840</name>
</gene>
<evidence type="ECO:0000313" key="1">
    <source>
        <dbReference type="EMBL" id="AMW04207.1"/>
    </source>
</evidence>
<dbReference type="InterPro" id="IPR036412">
    <property type="entry name" value="HAD-like_sf"/>
</dbReference>
<accession>A0A143BGN3</accession>
<reference evidence="1 2" key="2">
    <citation type="journal article" date="2016" name="Environ. Microbiol. Rep.">
        <title>Metagenomic evidence for the presence of phototrophic Gemmatimonadetes bacteria in diverse environments.</title>
        <authorList>
            <person name="Zeng Y."/>
            <person name="Baumbach J."/>
            <person name="Barbosa E.G."/>
            <person name="Azevedo V."/>
            <person name="Zhang C."/>
            <person name="Koblizek M."/>
        </authorList>
    </citation>
    <scope>NUCLEOTIDE SEQUENCE [LARGE SCALE GENOMIC DNA]</scope>
    <source>
        <strain evidence="1 2">AP64</strain>
    </source>
</reference>
<dbReference type="RefSeq" id="WP_026850157.1">
    <property type="nucleotide sequence ID" value="NZ_CP011454.1"/>
</dbReference>
<dbReference type="Pfam" id="PF13419">
    <property type="entry name" value="HAD_2"/>
    <property type="match status" value="1"/>
</dbReference>
<evidence type="ECO:0000313" key="2">
    <source>
        <dbReference type="Proteomes" id="UP000076404"/>
    </source>
</evidence>
<dbReference type="SUPFAM" id="SSF56784">
    <property type="entry name" value="HAD-like"/>
    <property type="match status" value="1"/>
</dbReference>
<dbReference type="Gene3D" id="1.10.150.240">
    <property type="entry name" value="Putative phosphatase, domain 2"/>
    <property type="match status" value="1"/>
</dbReference>
<dbReference type="InterPro" id="IPR023198">
    <property type="entry name" value="PGP-like_dom2"/>
</dbReference>
<dbReference type="AlphaFoldDB" id="A0A143BGN3"/>
<proteinExistence type="predicted"/>
<name>A0A143BGN3_9BACT</name>
<dbReference type="InterPro" id="IPR041492">
    <property type="entry name" value="HAD_2"/>
</dbReference>
<dbReference type="SFLD" id="SFLDS00003">
    <property type="entry name" value="Haloacid_Dehalogenase"/>
    <property type="match status" value="1"/>
</dbReference>
<dbReference type="STRING" id="1379270.GEMMAAP_03840"/>
<dbReference type="InterPro" id="IPR023214">
    <property type="entry name" value="HAD_sf"/>
</dbReference>
<organism evidence="1 2">
    <name type="scientific">Gemmatimonas phototrophica</name>
    <dbReference type="NCBI Taxonomy" id="1379270"/>
    <lineage>
        <taxon>Bacteria</taxon>
        <taxon>Pseudomonadati</taxon>
        <taxon>Gemmatimonadota</taxon>
        <taxon>Gemmatimonadia</taxon>
        <taxon>Gemmatimonadales</taxon>
        <taxon>Gemmatimonadaceae</taxon>
        <taxon>Gemmatimonas</taxon>
    </lineage>
</organism>
<dbReference type="PANTHER" id="PTHR43885">
    <property type="entry name" value="HALOACID DEHALOGENASE-LIKE HYDROLASE"/>
    <property type="match status" value="1"/>
</dbReference>
<dbReference type="Proteomes" id="UP000076404">
    <property type="component" value="Chromosome"/>
</dbReference>
<dbReference type="eggNOG" id="COG0546">
    <property type="taxonomic scope" value="Bacteria"/>
</dbReference>
<dbReference type="Gene3D" id="3.40.50.1000">
    <property type="entry name" value="HAD superfamily/HAD-like"/>
    <property type="match status" value="1"/>
</dbReference>
<keyword evidence="2" id="KW-1185">Reference proteome</keyword>
<reference evidence="1 2" key="1">
    <citation type="journal article" date="2014" name="Proc. Natl. Acad. Sci. U.S.A.">
        <title>Functional type 2 photosynthetic reaction centers found in the rare bacterial phylum Gemmatimonadetes.</title>
        <authorList>
            <person name="Zeng Y."/>
            <person name="Feng F."/>
            <person name="Medova H."/>
            <person name="Dean J."/>
            <person name="Koblizek M."/>
        </authorList>
    </citation>
    <scope>NUCLEOTIDE SEQUENCE [LARGE SCALE GENOMIC DNA]</scope>
    <source>
        <strain evidence="1 2">AP64</strain>
    </source>
</reference>